<reference evidence="3 4" key="1">
    <citation type="submission" date="2017-11" db="EMBL/GenBank/DDBJ databases">
        <title>Sphingomonas oleivorans sp. nov., isolated from oil-contaminated soil.</title>
        <authorList>
            <person name="Wang L."/>
            <person name="Chen L."/>
        </authorList>
    </citation>
    <scope>NUCLEOTIDE SEQUENCE [LARGE SCALE GENOMIC DNA]</scope>
    <source>
        <strain evidence="3 4">K101</strain>
    </source>
</reference>
<proteinExistence type="predicted"/>
<dbReference type="AlphaFoldDB" id="A0A2T4HS60"/>
<dbReference type="SMART" id="SM00347">
    <property type="entry name" value="HTH_MARR"/>
    <property type="match status" value="1"/>
</dbReference>
<dbReference type="InterPro" id="IPR036388">
    <property type="entry name" value="WH-like_DNA-bd_sf"/>
</dbReference>
<protein>
    <submittedName>
        <fullName evidence="3">MarR family transcriptional regulator</fullName>
    </submittedName>
</protein>
<comment type="caution">
    <text evidence="3">The sequence shown here is derived from an EMBL/GenBank/DDBJ whole genome shotgun (WGS) entry which is preliminary data.</text>
</comment>
<evidence type="ECO:0000313" key="4">
    <source>
        <dbReference type="Proteomes" id="UP000241206"/>
    </source>
</evidence>
<name>A0A2T4HS60_9SPHN</name>
<sequence length="157" mass="17329">MSSPEDRPLGDVRSAADAEAPAEREWPSAPMAVGDMSRRALPGAQLAAWAVMARRLREEVIGGDLFSDPAWDILLDLYAALDRGDRVQLTSVASMAGVPPSTGRRWARKLVDRGLLEREKDRRDQRQTYVRLTAKGQEIMTAFMVRLAAKGLPSLLN</sequence>
<evidence type="ECO:0000313" key="3">
    <source>
        <dbReference type="EMBL" id="PTD18654.1"/>
    </source>
</evidence>
<feature type="domain" description="HTH marR-type" evidence="2">
    <location>
        <begin position="59"/>
        <end position="156"/>
    </location>
</feature>
<dbReference type="Gene3D" id="1.10.10.10">
    <property type="entry name" value="Winged helix-like DNA-binding domain superfamily/Winged helix DNA-binding domain"/>
    <property type="match status" value="1"/>
</dbReference>
<feature type="region of interest" description="Disordered" evidence="1">
    <location>
        <begin position="1"/>
        <end position="31"/>
    </location>
</feature>
<feature type="compositionally biased region" description="Basic and acidic residues" evidence="1">
    <location>
        <begin position="1"/>
        <end position="26"/>
    </location>
</feature>
<dbReference type="InterPro" id="IPR036390">
    <property type="entry name" value="WH_DNA-bd_sf"/>
</dbReference>
<evidence type="ECO:0000256" key="1">
    <source>
        <dbReference type="SAM" id="MobiDB-lite"/>
    </source>
</evidence>
<evidence type="ECO:0000259" key="2">
    <source>
        <dbReference type="SMART" id="SM00347"/>
    </source>
</evidence>
<dbReference type="SUPFAM" id="SSF46785">
    <property type="entry name" value="Winged helix' DNA-binding domain"/>
    <property type="match status" value="1"/>
</dbReference>
<accession>A0A2T4HS60</accession>
<organism evidence="3 4">
    <name type="scientific">Edaphosphingomonas fennica</name>
    <dbReference type="NCBI Taxonomy" id="114404"/>
    <lineage>
        <taxon>Bacteria</taxon>
        <taxon>Pseudomonadati</taxon>
        <taxon>Pseudomonadota</taxon>
        <taxon>Alphaproteobacteria</taxon>
        <taxon>Sphingomonadales</taxon>
        <taxon>Rhizorhabdaceae</taxon>
        <taxon>Edaphosphingomonas</taxon>
    </lineage>
</organism>
<keyword evidence="4" id="KW-1185">Reference proteome</keyword>
<dbReference type="GO" id="GO:0003700">
    <property type="term" value="F:DNA-binding transcription factor activity"/>
    <property type="evidence" value="ECO:0007669"/>
    <property type="project" value="InterPro"/>
</dbReference>
<dbReference type="Pfam" id="PF13463">
    <property type="entry name" value="HTH_27"/>
    <property type="match status" value="1"/>
</dbReference>
<dbReference type="EMBL" id="PHHF01000062">
    <property type="protein sequence ID" value="PTD18654.1"/>
    <property type="molecule type" value="Genomic_DNA"/>
</dbReference>
<gene>
    <name evidence="3" type="ORF">CV103_14660</name>
</gene>
<dbReference type="Proteomes" id="UP000241206">
    <property type="component" value="Unassembled WGS sequence"/>
</dbReference>
<dbReference type="InterPro" id="IPR000835">
    <property type="entry name" value="HTH_MarR-typ"/>
</dbReference>